<evidence type="ECO:0000259" key="1">
    <source>
        <dbReference type="Pfam" id="PF17989"/>
    </source>
</evidence>
<accession>A0A1I0GEK5</accession>
<dbReference type="Pfam" id="PF17989">
    <property type="entry name" value="ALP_N"/>
    <property type="match status" value="1"/>
</dbReference>
<dbReference type="Proteomes" id="UP000198618">
    <property type="component" value="Unassembled WGS sequence"/>
</dbReference>
<protein>
    <submittedName>
        <fullName evidence="2">Plasmid segregation protein ParM</fullName>
    </submittedName>
</protein>
<dbReference type="CDD" id="cd10227">
    <property type="entry name" value="ASKHA_NBD_ParM-like"/>
    <property type="match status" value="1"/>
</dbReference>
<evidence type="ECO:0000313" key="3">
    <source>
        <dbReference type="Proteomes" id="UP000198618"/>
    </source>
</evidence>
<dbReference type="Gene3D" id="3.30.420.40">
    <property type="match status" value="1"/>
</dbReference>
<dbReference type="InterPro" id="IPR043129">
    <property type="entry name" value="ATPase_NBD"/>
</dbReference>
<name>A0A1I0GEK5_9BACI</name>
<sequence>MIVGIDWGNYRTKICTDTTVESFPSDILPYRTQKVTNSMRKYDFIFEYNGRRGIAGELAHDERTLLDRNKRGDTKLHEDALIRALLALSTLSLTEPVRLVVGQPIARHNADKDDIRRMLIGTHEITVNNVKRRIIVDDVAVGVEGGSAALAGLPSKSKSYYIDIGSGTINFASVSSGRFINAESDTVSRGMENIAGGNESIAESIRNITIDLGWSPNASVQLIGGGAEELSEYLGYPPLYSIYNGKTYPPEFANVIGYYRIGERLWRK</sequence>
<evidence type="ECO:0000313" key="2">
    <source>
        <dbReference type="EMBL" id="SET69486.1"/>
    </source>
</evidence>
<dbReference type="AlphaFoldDB" id="A0A1I0GEK5"/>
<dbReference type="InterPro" id="IPR040607">
    <property type="entry name" value="ALP_N"/>
</dbReference>
<gene>
    <name evidence="2" type="ORF">SAMN05216389_12124</name>
</gene>
<dbReference type="STRING" id="930131.SAMN05216389_12124"/>
<dbReference type="SUPFAM" id="SSF53067">
    <property type="entry name" value="Actin-like ATPase domain"/>
    <property type="match status" value="1"/>
</dbReference>
<reference evidence="2 3" key="1">
    <citation type="submission" date="2016-10" db="EMBL/GenBank/DDBJ databases">
        <authorList>
            <person name="de Groot N.N."/>
        </authorList>
    </citation>
    <scope>NUCLEOTIDE SEQUENCE [LARGE SCALE GENOMIC DNA]</scope>
    <source>
        <strain evidence="2 3">IBRC-M 10780</strain>
    </source>
</reference>
<dbReference type="OrthoDB" id="2677727at2"/>
<feature type="domain" description="Actin-like protein N-terminal" evidence="1">
    <location>
        <begin position="4"/>
        <end position="145"/>
    </location>
</feature>
<dbReference type="EMBL" id="FOHE01000021">
    <property type="protein sequence ID" value="SET69486.1"/>
    <property type="molecule type" value="Genomic_DNA"/>
</dbReference>
<dbReference type="RefSeq" id="WP_090872061.1">
    <property type="nucleotide sequence ID" value="NZ_FOHE01000021.1"/>
</dbReference>
<proteinExistence type="predicted"/>
<keyword evidence="3" id="KW-1185">Reference proteome</keyword>
<organism evidence="2 3">
    <name type="scientific">Oceanobacillus limi</name>
    <dbReference type="NCBI Taxonomy" id="930131"/>
    <lineage>
        <taxon>Bacteria</taxon>
        <taxon>Bacillati</taxon>
        <taxon>Bacillota</taxon>
        <taxon>Bacilli</taxon>
        <taxon>Bacillales</taxon>
        <taxon>Bacillaceae</taxon>
        <taxon>Oceanobacillus</taxon>
    </lineage>
</organism>